<comment type="caution">
    <text evidence="5">The sequence shown here is derived from an EMBL/GenBank/DDBJ whole genome shotgun (WGS) entry which is preliminary data.</text>
</comment>
<evidence type="ECO:0000256" key="1">
    <source>
        <dbReference type="ARBA" id="ARBA00005725"/>
    </source>
</evidence>
<dbReference type="Gene3D" id="3.90.25.10">
    <property type="entry name" value="UDP-galactose 4-epimerase, domain 1"/>
    <property type="match status" value="1"/>
</dbReference>
<accession>A0A4Y9YMF0</accession>
<dbReference type="InterPro" id="IPR008030">
    <property type="entry name" value="NmrA-like"/>
</dbReference>
<feature type="domain" description="NmrA-like" evidence="4">
    <location>
        <begin position="10"/>
        <end position="237"/>
    </location>
</feature>
<keyword evidence="6" id="KW-1185">Reference proteome</keyword>
<organism evidence="5 6">
    <name type="scientific">Dentipellis fragilis</name>
    <dbReference type="NCBI Taxonomy" id="205917"/>
    <lineage>
        <taxon>Eukaryota</taxon>
        <taxon>Fungi</taxon>
        <taxon>Dikarya</taxon>
        <taxon>Basidiomycota</taxon>
        <taxon>Agaricomycotina</taxon>
        <taxon>Agaricomycetes</taxon>
        <taxon>Russulales</taxon>
        <taxon>Hericiaceae</taxon>
        <taxon>Dentipellis</taxon>
    </lineage>
</organism>
<evidence type="ECO:0000256" key="2">
    <source>
        <dbReference type="ARBA" id="ARBA00022857"/>
    </source>
</evidence>
<keyword evidence="2" id="KW-0521">NADP</keyword>
<dbReference type="Gene3D" id="3.40.50.720">
    <property type="entry name" value="NAD(P)-binding Rossmann-like Domain"/>
    <property type="match status" value="1"/>
</dbReference>
<keyword evidence="3" id="KW-0560">Oxidoreductase</keyword>
<dbReference type="AlphaFoldDB" id="A0A4Y9YMF0"/>
<dbReference type="Pfam" id="PF05368">
    <property type="entry name" value="NmrA"/>
    <property type="match status" value="1"/>
</dbReference>
<dbReference type="PANTHER" id="PTHR47706:SF4">
    <property type="entry name" value="NMRA-LIKE DOMAIN-CONTAINING PROTEIN"/>
    <property type="match status" value="1"/>
</dbReference>
<dbReference type="PANTHER" id="PTHR47706">
    <property type="entry name" value="NMRA-LIKE FAMILY PROTEIN"/>
    <property type="match status" value="1"/>
</dbReference>
<dbReference type="STRING" id="205917.A0A4Y9YMF0"/>
<protein>
    <recommendedName>
        <fullName evidence="4">NmrA-like domain-containing protein</fullName>
    </recommendedName>
</protein>
<name>A0A4Y9YMF0_9AGAM</name>
<dbReference type="SUPFAM" id="SSF51735">
    <property type="entry name" value="NAD(P)-binding Rossmann-fold domains"/>
    <property type="match status" value="1"/>
</dbReference>
<dbReference type="Proteomes" id="UP000298327">
    <property type="component" value="Unassembled WGS sequence"/>
</dbReference>
<evidence type="ECO:0000313" key="5">
    <source>
        <dbReference type="EMBL" id="TFY63674.1"/>
    </source>
</evidence>
<dbReference type="InterPro" id="IPR051609">
    <property type="entry name" value="NmrA/Isoflavone_reductase-like"/>
</dbReference>
<proteinExistence type="inferred from homology"/>
<sequence length="290" mass="31075">MSVFTSFAIAGVGNIGAYLAEELLKLEASGKVKEVVLLTRSGSTNANTDKLVQKGAKLATIDYASKDSLTAALSGVDVVISTLSLPAFEAQDAVAVAAKAAGVRLFMPSEFGGRSDEVTEGVLFAKKRFHARLQEIGLPYILVYTGGFPDLIFNSRLNLDIKSGKVSIGGDGNSLVSFTSRPDIARFLAHVLTTLTPDQLNNKILRIEGERIPFSEVFKQYEEKTGTKLEITYRSIADLEAAVKANPADFVSVLHLGWAQGDAVVGKKEDVSNGLFPGWNPKKVIEVLAP</sequence>
<dbReference type="InterPro" id="IPR036291">
    <property type="entry name" value="NAD(P)-bd_dom_sf"/>
</dbReference>
<dbReference type="GO" id="GO:0016491">
    <property type="term" value="F:oxidoreductase activity"/>
    <property type="evidence" value="ECO:0007669"/>
    <property type="project" value="UniProtKB-KW"/>
</dbReference>
<comment type="similarity">
    <text evidence="1">Belongs to the NmrA-type oxidoreductase family. Isoflavone reductase subfamily.</text>
</comment>
<evidence type="ECO:0000313" key="6">
    <source>
        <dbReference type="Proteomes" id="UP000298327"/>
    </source>
</evidence>
<dbReference type="EMBL" id="SEOQ01000404">
    <property type="protein sequence ID" value="TFY63674.1"/>
    <property type="molecule type" value="Genomic_DNA"/>
</dbReference>
<reference evidence="5 6" key="1">
    <citation type="submission" date="2019-02" db="EMBL/GenBank/DDBJ databases">
        <title>Genome sequencing of the rare red list fungi Dentipellis fragilis.</title>
        <authorList>
            <person name="Buettner E."/>
            <person name="Kellner H."/>
        </authorList>
    </citation>
    <scope>NUCLEOTIDE SEQUENCE [LARGE SCALE GENOMIC DNA]</scope>
    <source>
        <strain evidence="5 6">DSM 105465</strain>
    </source>
</reference>
<dbReference type="OrthoDB" id="9974981at2759"/>
<evidence type="ECO:0000259" key="4">
    <source>
        <dbReference type="Pfam" id="PF05368"/>
    </source>
</evidence>
<evidence type="ECO:0000256" key="3">
    <source>
        <dbReference type="ARBA" id="ARBA00023002"/>
    </source>
</evidence>
<gene>
    <name evidence="5" type="ORF">EVG20_g6215</name>
</gene>